<keyword evidence="6" id="KW-1185">Reference proteome</keyword>
<dbReference type="Proteomes" id="UP001204142">
    <property type="component" value="Unassembled WGS sequence"/>
</dbReference>
<keyword evidence="1 5" id="KW-0489">Methyltransferase</keyword>
<organism evidence="5 6">
    <name type="scientific">Limnobacter humi</name>
    <dbReference type="NCBI Taxonomy" id="1778671"/>
    <lineage>
        <taxon>Bacteria</taxon>
        <taxon>Pseudomonadati</taxon>
        <taxon>Pseudomonadota</taxon>
        <taxon>Betaproteobacteria</taxon>
        <taxon>Burkholderiales</taxon>
        <taxon>Burkholderiaceae</taxon>
        <taxon>Limnobacter</taxon>
    </lineage>
</organism>
<dbReference type="InterPro" id="IPR041698">
    <property type="entry name" value="Methyltransf_25"/>
</dbReference>
<evidence type="ECO:0000256" key="1">
    <source>
        <dbReference type="ARBA" id="ARBA00022603"/>
    </source>
</evidence>
<evidence type="ECO:0000313" key="6">
    <source>
        <dbReference type="Proteomes" id="UP001204142"/>
    </source>
</evidence>
<dbReference type="GO" id="GO:0008168">
    <property type="term" value="F:methyltransferase activity"/>
    <property type="evidence" value="ECO:0007669"/>
    <property type="project" value="UniProtKB-KW"/>
</dbReference>
<gene>
    <name evidence="5" type="ORF">NQT62_12230</name>
</gene>
<accession>A0ABT1WK68</accession>
<protein>
    <submittedName>
        <fullName evidence="5">Methyltransferase domain-containing protein</fullName>
    </submittedName>
</protein>
<dbReference type="InterPro" id="IPR029063">
    <property type="entry name" value="SAM-dependent_MTases_sf"/>
</dbReference>
<dbReference type="PANTHER" id="PTHR43464">
    <property type="entry name" value="METHYLTRANSFERASE"/>
    <property type="match status" value="1"/>
</dbReference>
<dbReference type="PANTHER" id="PTHR43464:SF19">
    <property type="entry name" value="UBIQUINONE BIOSYNTHESIS O-METHYLTRANSFERASE, MITOCHONDRIAL"/>
    <property type="match status" value="1"/>
</dbReference>
<keyword evidence="2" id="KW-0808">Transferase</keyword>
<dbReference type="Gene3D" id="3.40.50.150">
    <property type="entry name" value="Vaccinia Virus protein VP39"/>
    <property type="match status" value="1"/>
</dbReference>
<proteinExistence type="predicted"/>
<evidence type="ECO:0000259" key="4">
    <source>
        <dbReference type="Pfam" id="PF13649"/>
    </source>
</evidence>
<sequence>MNHSDLGTPSDWVVSAVQSVWGTHRPCQGLRALDLACGSGRHSRYLAQLGFDVHAVDRQVPDRARWPANVRFEQLDLEQPEWPLPLAHYDLIVVTNYLYRPHFEALLASLRPVGGVLVYETFMAGNARFGSPKNPDFLLEPGELLQRLSSTQVMRFEQGRRTTPGPAMIQRLVAITGPWSEIQSETHTF</sequence>
<comment type="caution">
    <text evidence="5">The sequence shown here is derived from an EMBL/GenBank/DDBJ whole genome shotgun (WGS) entry which is preliminary data.</text>
</comment>
<evidence type="ECO:0000313" key="5">
    <source>
        <dbReference type="EMBL" id="MCQ8897202.1"/>
    </source>
</evidence>
<dbReference type="RefSeq" id="WP_256765002.1">
    <property type="nucleotide sequence ID" value="NZ_JANIGO010000004.1"/>
</dbReference>
<name>A0ABT1WK68_9BURK</name>
<reference evidence="5 6" key="1">
    <citation type="submission" date="2022-07" db="EMBL/GenBank/DDBJ databases">
        <authorList>
            <person name="Xamxidin M."/>
            <person name="Wu M."/>
        </authorList>
    </citation>
    <scope>NUCLEOTIDE SEQUENCE [LARGE SCALE GENOMIC DNA]</scope>
    <source>
        <strain evidence="5 6">NBRC 111650</strain>
    </source>
</reference>
<dbReference type="GO" id="GO:0032259">
    <property type="term" value="P:methylation"/>
    <property type="evidence" value="ECO:0007669"/>
    <property type="project" value="UniProtKB-KW"/>
</dbReference>
<evidence type="ECO:0000256" key="3">
    <source>
        <dbReference type="ARBA" id="ARBA00022691"/>
    </source>
</evidence>
<keyword evidence="3" id="KW-0949">S-adenosyl-L-methionine</keyword>
<evidence type="ECO:0000256" key="2">
    <source>
        <dbReference type="ARBA" id="ARBA00022679"/>
    </source>
</evidence>
<dbReference type="EMBL" id="JANIGO010000004">
    <property type="protein sequence ID" value="MCQ8897202.1"/>
    <property type="molecule type" value="Genomic_DNA"/>
</dbReference>
<dbReference type="CDD" id="cd02440">
    <property type="entry name" value="AdoMet_MTases"/>
    <property type="match status" value="1"/>
</dbReference>
<dbReference type="Pfam" id="PF13649">
    <property type="entry name" value="Methyltransf_25"/>
    <property type="match status" value="1"/>
</dbReference>
<dbReference type="SUPFAM" id="SSF53335">
    <property type="entry name" value="S-adenosyl-L-methionine-dependent methyltransferases"/>
    <property type="match status" value="1"/>
</dbReference>
<feature type="domain" description="Methyltransferase" evidence="4">
    <location>
        <begin position="33"/>
        <end position="111"/>
    </location>
</feature>